<dbReference type="SUPFAM" id="SSF103473">
    <property type="entry name" value="MFS general substrate transporter"/>
    <property type="match status" value="1"/>
</dbReference>
<proteinExistence type="predicted"/>
<evidence type="ECO:0000256" key="1">
    <source>
        <dbReference type="SAM" id="Phobius"/>
    </source>
</evidence>
<feature type="transmembrane region" description="Helical" evidence="1">
    <location>
        <begin position="266"/>
        <end position="285"/>
    </location>
</feature>
<dbReference type="GO" id="GO:0022857">
    <property type="term" value="F:transmembrane transporter activity"/>
    <property type="evidence" value="ECO:0007669"/>
    <property type="project" value="InterPro"/>
</dbReference>
<evidence type="ECO:0000259" key="2">
    <source>
        <dbReference type="PROSITE" id="PS50850"/>
    </source>
</evidence>
<gene>
    <name evidence="3" type="ORF">A3L04_06755</name>
</gene>
<dbReference type="InterPro" id="IPR020846">
    <property type="entry name" value="MFS_dom"/>
</dbReference>
<keyword evidence="4" id="KW-1185">Reference proteome</keyword>
<feature type="transmembrane region" description="Helical" evidence="1">
    <location>
        <begin position="305"/>
        <end position="323"/>
    </location>
</feature>
<dbReference type="Pfam" id="PF07690">
    <property type="entry name" value="MFS_1"/>
    <property type="match status" value="1"/>
</dbReference>
<evidence type="ECO:0000313" key="3">
    <source>
        <dbReference type="EMBL" id="ASJ16796.1"/>
    </source>
</evidence>
<feature type="transmembrane region" description="Helical" evidence="1">
    <location>
        <begin position="232"/>
        <end position="254"/>
    </location>
</feature>
<dbReference type="PANTHER" id="PTHR23518:SF2">
    <property type="entry name" value="MAJOR FACILITATOR SUPERFAMILY TRANSPORTER"/>
    <property type="match status" value="1"/>
</dbReference>
<sequence>MKSKRSRNIVMLKSREKATRKIKHGRWFYSFIPFKVFTGGMSQLIPILAIQEGGTPVDLGYLGSAGSLASMIGGVFWGRISDKVGRRKIFLISGFIGSSILGIALAFMTSIKGLILLTFLYTFFVAATIPIPVSLISREFNKPKIGEATGKFNEIGGWGWVAGLLLGLILIATIPIRSIPIVLGLIGMFSVIIAAKNIREGPIYIRRVSPSTFFYLPRRISIPRISTLRGDLMPLFLSSTLLWAGSMLLLTQFPMLAKEKGFDGKFLYVLGLASSTISATTYLKVGRSLRKDGTYDFILGQGVRLLGLLVLILSLALTGYAFLGVAVLGYMLLGYSWSLISVSSATIISNRSPEKNRGRIAGAYNFVSSGGAIAGNIVSGYLASTIGIPGDFTAGVALAGLSLLPMIKMIKAEGHPLNFGLLLRSRGRGLGL</sequence>
<dbReference type="Proteomes" id="UP000250189">
    <property type="component" value="Chromosome"/>
</dbReference>
<dbReference type="EMBL" id="CP015193">
    <property type="protein sequence ID" value="ASJ16796.1"/>
    <property type="molecule type" value="Genomic_DNA"/>
</dbReference>
<feature type="transmembrane region" description="Helical" evidence="1">
    <location>
        <begin position="89"/>
        <end position="108"/>
    </location>
</feature>
<accession>A0A2Z2NGF7</accession>
<dbReference type="PANTHER" id="PTHR23518">
    <property type="entry name" value="C-METHYLTRANSFERASE"/>
    <property type="match status" value="1"/>
</dbReference>
<feature type="transmembrane region" description="Helical" evidence="1">
    <location>
        <begin position="157"/>
        <end position="175"/>
    </location>
</feature>
<keyword evidence="1" id="KW-0812">Transmembrane</keyword>
<organism evidence="3 4">
    <name type="scientific">Thermococcus chitonophagus</name>
    <dbReference type="NCBI Taxonomy" id="54262"/>
    <lineage>
        <taxon>Archaea</taxon>
        <taxon>Methanobacteriati</taxon>
        <taxon>Methanobacteriota</taxon>
        <taxon>Thermococci</taxon>
        <taxon>Thermococcales</taxon>
        <taxon>Thermococcaceae</taxon>
        <taxon>Thermococcus</taxon>
    </lineage>
</organism>
<keyword evidence="1" id="KW-1133">Transmembrane helix</keyword>
<dbReference type="InterPro" id="IPR011701">
    <property type="entry name" value="MFS"/>
</dbReference>
<name>A0A2Z2NGF7_9EURY</name>
<dbReference type="AlphaFoldDB" id="A0A2Z2NGF7"/>
<feature type="transmembrane region" description="Helical" evidence="1">
    <location>
        <begin position="27"/>
        <end position="47"/>
    </location>
</feature>
<protein>
    <recommendedName>
        <fullName evidence="2">Major facilitator superfamily (MFS) profile domain-containing protein</fullName>
    </recommendedName>
</protein>
<feature type="transmembrane region" description="Helical" evidence="1">
    <location>
        <begin position="59"/>
        <end position="77"/>
    </location>
</feature>
<dbReference type="OrthoDB" id="86286at2157"/>
<dbReference type="PROSITE" id="PS50850">
    <property type="entry name" value="MFS"/>
    <property type="match status" value="1"/>
</dbReference>
<dbReference type="InterPro" id="IPR036259">
    <property type="entry name" value="MFS_trans_sf"/>
</dbReference>
<reference evidence="3 4" key="1">
    <citation type="submission" date="2016-04" db="EMBL/GenBank/DDBJ databases">
        <title>Complete genome sequence of Thermococcus chitonophagus type strain GC74.</title>
        <authorList>
            <person name="Oger P.M."/>
        </authorList>
    </citation>
    <scope>NUCLEOTIDE SEQUENCE [LARGE SCALE GENOMIC DNA]</scope>
    <source>
        <strain evidence="3 4">GC74</strain>
    </source>
</reference>
<evidence type="ECO:0000313" key="4">
    <source>
        <dbReference type="Proteomes" id="UP000250189"/>
    </source>
</evidence>
<feature type="transmembrane region" description="Helical" evidence="1">
    <location>
        <begin position="181"/>
        <end position="198"/>
    </location>
</feature>
<dbReference type="Gene3D" id="1.20.1250.20">
    <property type="entry name" value="MFS general substrate transporter like domains"/>
    <property type="match status" value="1"/>
</dbReference>
<feature type="transmembrane region" description="Helical" evidence="1">
    <location>
        <begin position="329"/>
        <end position="348"/>
    </location>
</feature>
<feature type="domain" description="Major facilitator superfamily (MFS) profile" evidence="2">
    <location>
        <begin position="1"/>
        <end position="414"/>
    </location>
</feature>
<feature type="transmembrane region" description="Helical" evidence="1">
    <location>
        <begin position="114"/>
        <end position="136"/>
    </location>
</feature>
<feature type="transmembrane region" description="Helical" evidence="1">
    <location>
        <begin position="360"/>
        <end position="382"/>
    </location>
</feature>
<keyword evidence="1" id="KW-0472">Membrane</keyword>